<evidence type="ECO:0000256" key="2">
    <source>
        <dbReference type="ARBA" id="ARBA00023242"/>
    </source>
</evidence>
<protein>
    <recommendedName>
        <fullName evidence="3">B30.2/SPRY domain-containing protein</fullName>
    </recommendedName>
</protein>
<gene>
    <name evidence="4" type="ORF">LOD99_16274</name>
</gene>
<keyword evidence="2" id="KW-0539">Nucleus</keyword>
<evidence type="ECO:0000313" key="5">
    <source>
        <dbReference type="Proteomes" id="UP001165289"/>
    </source>
</evidence>
<proteinExistence type="predicted"/>
<dbReference type="PROSITE" id="PS50188">
    <property type="entry name" value="B302_SPRY"/>
    <property type="match status" value="1"/>
</dbReference>
<dbReference type="Pfam" id="PF00622">
    <property type="entry name" value="SPRY"/>
    <property type="match status" value="1"/>
</dbReference>
<dbReference type="InterPro" id="IPR003877">
    <property type="entry name" value="SPRY_dom"/>
</dbReference>
<dbReference type="SMART" id="SM00449">
    <property type="entry name" value="SPRY"/>
    <property type="match status" value="1"/>
</dbReference>
<dbReference type="AlphaFoldDB" id="A0AAV7K774"/>
<dbReference type="InterPro" id="IPR037353">
    <property type="entry name" value="ASH2"/>
</dbReference>
<dbReference type="EMBL" id="JAKMXF010000133">
    <property type="protein sequence ID" value="KAI6656973.1"/>
    <property type="molecule type" value="Genomic_DNA"/>
</dbReference>
<dbReference type="PANTHER" id="PTHR10598:SF0">
    <property type="entry name" value="SET1_ASH2 HISTONE METHYLTRANSFERASE COMPLEX SUBUNIT ASH2"/>
    <property type="match status" value="1"/>
</dbReference>
<reference evidence="4 5" key="1">
    <citation type="journal article" date="2023" name="BMC Biol.">
        <title>The compact genome of the sponge Oopsacas minuta (Hexactinellida) is lacking key metazoan core genes.</title>
        <authorList>
            <person name="Santini S."/>
            <person name="Schenkelaars Q."/>
            <person name="Jourda C."/>
            <person name="Duchesne M."/>
            <person name="Belahbib H."/>
            <person name="Rocher C."/>
            <person name="Selva M."/>
            <person name="Riesgo A."/>
            <person name="Vervoort M."/>
            <person name="Leys S.P."/>
            <person name="Kodjabachian L."/>
            <person name="Le Bivic A."/>
            <person name="Borchiellini C."/>
            <person name="Claverie J.M."/>
            <person name="Renard E."/>
        </authorList>
    </citation>
    <scope>NUCLEOTIDE SEQUENCE [LARGE SCALE GENOMIC DNA]</scope>
    <source>
        <strain evidence="4">SPO-2</strain>
    </source>
</reference>
<sequence>MKRRAENNTASLGPKKARVGPCTTFRLPAHGYPLEHPFNKDGYRYILAEEDPHAKKEEEDEIAGRPIPPHLYRVSYPNAVYISLNDRSPQLKISDDRLSLTGDKGYSMARSTHGVRQGCWYFEVKVDDLTAEGSACRLGWGQDYANLQTPLGFDKFGYSWRSKKGTSFHQSKGSHYSNGYDTGDILGFLIELPASNKASMVPPCYKDRALIRFKNFLHFEEKDTVEDTEKQLTACIGSKIICYKNGVSQGVAYNDLYNGRYYPCFSLYRSAGVTANFGPSFKHEPTGYPNYTPFCQAADLSMVEGTLSDMIYYVELELDAKEKLTKQQTNKASLVVKKNKIKPSEIS</sequence>
<dbReference type="Proteomes" id="UP001165289">
    <property type="component" value="Unassembled WGS sequence"/>
</dbReference>
<feature type="domain" description="B30.2/SPRY" evidence="3">
    <location>
        <begin position="60"/>
        <end position="282"/>
    </location>
</feature>
<accession>A0AAV7K774</accession>
<evidence type="ECO:0000256" key="1">
    <source>
        <dbReference type="ARBA" id="ARBA00004123"/>
    </source>
</evidence>
<dbReference type="Gene3D" id="2.60.120.920">
    <property type="match status" value="1"/>
</dbReference>
<evidence type="ECO:0000259" key="3">
    <source>
        <dbReference type="PROSITE" id="PS50188"/>
    </source>
</evidence>
<comment type="subcellular location">
    <subcellularLocation>
        <location evidence="1">Nucleus</location>
    </subcellularLocation>
</comment>
<dbReference type="PANTHER" id="PTHR10598">
    <property type="entry name" value="SET1/ASH2 HISTONE METHYLTRANSFERASE COMPLEX SUBUNIT ASH2"/>
    <property type="match status" value="1"/>
</dbReference>
<keyword evidence="5" id="KW-1185">Reference proteome</keyword>
<evidence type="ECO:0000313" key="4">
    <source>
        <dbReference type="EMBL" id="KAI6656973.1"/>
    </source>
</evidence>
<name>A0AAV7K774_9METZ</name>
<dbReference type="CDD" id="cd12872">
    <property type="entry name" value="SPRY_Ash2"/>
    <property type="match status" value="1"/>
</dbReference>
<dbReference type="InterPro" id="IPR001870">
    <property type="entry name" value="B30.2/SPRY"/>
</dbReference>
<dbReference type="InterPro" id="IPR043136">
    <property type="entry name" value="B30.2/SPRY_sf"/>
</dbReference>
<dbReference type="SUPFAM" id="SSF49899">
    <property type="entry name" value="Concanavalin A-like lectins/glucanases"/>
    <property type="match status" value="1"/>
</dbReference>
<dbReference type="GO" id="GO:0048188">
    <property type="term" value="C:Set1C/COMPASS complex"/>
    <property type="evidence" value="ECO:0007669"/>
    <property type="project" value="InterPro"/>
</dbReference>
<organism evidence="4 5">
    <name type="scientific">Oopsacas minuta</name>
    <dbReference type="NCBI Taxonomy" id="111878"/>
    <lineage>
        <taxon>Eukaryota</taxon>
        <taxon>Metazoa</taxon>
        <taxon>Porifera</taxon>
        <taxon>Hexactinellida</taxon>
        <taxon>Hexasterophora</taxon>
        <taxon>Lyssacinosida</taxon>
        <taxon>Leucopsacidae</taxon>
        <taxon>Oopsacas</taxon>
    </lineage>
</organism>
<dbReference type="GO" id="GO:0000976">
    <property type="term" value="F:transcription cis-regulatory region binding"/>
    <property type="evidence" value="ECO:0007669"/>
    <property type="project" value="TreeGrafter"/>
</dbReference>
<comment type="caution">
    <text evidence="4">The sequence shown here is derived from an EMBL/GenBank/DDBJ whole genome shotgun (WGS) entry which is preliminary data.</text>
</comment>
<dbReference type="InterPro" id="IPR013320">
    <property type="entry name" value="ConA-like_dom_sf"/>
</dbReference>